<evidence type="ECO:0000256" key="2">
    <source>
        <dbReference type="SAM" id="Phobius"/>
    </source>
</evidence>
<keyword evidence="2" id="KW-0472">Membrane</keyword>
<protein>
    <submittedName>
        <fullName evidence="3">Uncharacterized protein</fullName>
    </submittedName>
</protein>
<keyword evidence="2" id="KW-1133">Transmembrane helix</keyword>
<evidence type="ECO:0000313" key="4">
    <source>
        <dbReference type="Proteomes" id="UP000642673"/>
    </source>
</evidence>
<gene>
    <name evidence="3" type="ORF">GCM10010347_51040</name>
</gene>
<sequence>MAPGPLVNRGYTCGIVVALVFFASFTGLVLVLSLFLQGPLGLSPQGAGYASPPWPPVRPSMTKRRATGPSVTRRFGL</sequence>
<evidence type="ECO:0000313" key="3">
    <source>
        <dbReference type="EMBL" id="GHB74433.1"/>
    </source>
</evidence>
<accession>A0ABQ3F4J5</accession>
<keyword evidence="2" id="KW-0812">Transmembrane</keyword>
<dbReference type="EMBL" id="BMVP01000012">
    <property type="protein sequence ID" value="GHB74433.1"/>
    <property type="molecule type" value="Genomic_DNA"/>
</dbReference>
<dbReference type="Proteomes" id="UP000642673">
    <property type="component" value="Unassembled WGS sequence"/>
</dbReference>
<proteinExistence type="predicted"/>
<reference evidence="4" key="1">
    <citation type="journal article" date="2019" name="Int. J. Syst. Evol. Microbiol.">
        <title>The Global Catalogue of Microorganisms (GCM) 10K type strain sequencing project: providing services to taxonomists for standard genome sequencing and annotation.</title>
        <authorList>
            <consortium name="The Broad Institute Genomics Platform"/>
            <consortium name="The Broad Institute Genome Sequencing Center for Infectious Disease"/>
            <person name="Wu L."/>
            <person name="Ma J."/>
        </authorList>
    </citation>
    <scope>NUCLEOTIDE SEQUENCE [LARGE SCALE GENOMIC DNA]</scope>
    <source>
        <strain evidence="4">JCM 4738</strain>
    </source>
</reference>
<comment type="caution">
    <text evidence="3">The sequence shown here is derived from an EMBL/GenBank/DDBJ whole genome shotgun (WGS) entry which is preliminary data.</text>
</comment>
<feature type="region of interest" description="Disordered" evidence="1">
    <location>
        <begin position="53"/>
        <end position="77"/>
    </location>
</feature>
<organism evidence="3 4">
    <name type="scientific">Streptomyces cirratus</name>
    <dbReference type="NCBI Taxonomy" id="68187"/>
    <lineage>
        <taxon>Bacteria</taxon>
        <taxon>Bacillati</taxon>
        <taxon>Actinomycetota</taxon>
        <taxon>Actinomycetes</taxon>
        <taxon>Kitasatosporales</taxon>
        <taxon>Streptomycetaceae</taxon>
        <taxon>Streptomyces</taxon>
    </lineage>
</organism>
<feature type="transmembrane region" description="Helical" evidence="2">
    <location>
        <begin position="15"/>
        <end position="36"/>
    </location>
</feature>
<keyword evidence="4" id="KW-1185">Reference proteome</keyword>
<dbReference type="RefSeq" id="WP_190186557.1">
    <property type="nucleotide sequence ID" value="NZ_BMVP01000012.1"/>
</dbReference>
<name>A0ABQ3F4J5_9ACTN</name>
<evidence type="ECO:0000256" key="1">
    <source>
        <dbReference type="SAM" id="MobiDB-lite"/>
    </source>
</evidence>